<feature type="domain" description="Bacterioopsin transcriptional activator GAF and HTH associated" evidence="4">
    <location>
        <begin position="26"/>
        <end position="148"/>
    </location>
</feature>
<evidence type="ECO:0000259" key="3">
    <source>
        <dbReference type="Pfam" id="PF04967"/>
    </source>
</evidence>
<keyword evidence="2" id="KW-0804">Transcription</keyword>
<feature type="domain" description="HTH bat-type" evidence="3">
    <location>
        <begin position="160"/>
        <end position="211"/>
    </location>
</feature>
<dbReference type="Pfam" id="PF15915">
    <property type="entry name" value="BAT"/>
    <property type="match status" value="1"/>
</dbReference>
<dbReference type="Pfam" id="PF04967">
    <property type="entry name" value="HTH_10"/>
    <property type="match status" value="1"/>
</dbReference>
<gene>
    <name evidence="5" type="ORF">ACFQL7_03465</name>
</gene>
<keyword evidence="6" id="KW-1185">Reference proteome</keyword>
<evidence type="ECO:0000259" key="4">
    <source>
        <dbReference type="Pfam" id="PF15915"/>
    </source>
</evidence>
<dbReference type="EMBL" id="JBHTAX010000001">
    <property type="protein sequence ID" value="MFC7188997.1"/>
    <property type="molecule type" value="Genomic_DNA"/>
</dbReference>
<dbReference type="GeneID" id="76198558"/>
<evidence type="ECO:0000313" key="5">
    <source>
        <dbReference type="EMBL" id="MFC7188997.1"/>
    </source>
</evidence>
<keyword evidence="1" id="KW-0805">Transcription regulation</keyword>
<sequence length="221" mass="25117">MSTLIHANIPVEEFALTETLQGLSQVIVEGERIVAGPNNTVMPLIWVRETTPTVFENAVAEDSTVTDDRLLIGDEERWLYEMRWTTNVRLVLDMLTNAMALVLDAVGSKDGWNLRVLFPNRDALSSTNEFCQDHGLTFEITHVRHLDPDPPHPPSPRIGLTDAQYKTLTEAYEQGYFDVPRRITLSELATELDISHQALSERLRRGHNVLIKDILIFKENE</sequence>
<name>A0ABD5YKB7_9EURY</name>
<organism evidence="5 6">
    <name type="scientific">Halocatena marina</name>
    <dbReference type="NCBI Taxonomy" id="2934937"/>
    <lineage>
        <taxon>Archaea</taxon>
        <taxon>Methanobacteriati</taxon>
        <taxon>Methanobacteriota</taxon>
        <taxon>Stenosarchaea group</taxon>
        <taxon>Halobacteria</taxon>
        <taxon>Halobacteriales</taxon>
        <taxon>Natronomonadaceae</taxon>
        <taxon>Halocatena</taxon>
    </lineage>
</organism>
<accession>A0ABD5YKB7</accession>
<dbReference type="Proteomes" id="UP001596417">
    <property type="component" value="Unassembled WGS sequence"/>
</dbReference>
<dbReference type="AlphaFoldDB" id="A0ABD5YKB7"/>
<dbReference type="RefSeq" id="WP_248904751.1">
    <property type="nucleotide sequence ID" value="NZ_CP109979.1"/>
</dbReference>
<dbReference type="InterPro" id="IPR031803">
    <property type="entry name" value="BAT_GAF/HTH-assoc"/>
</dbReference>
<comment type="caution">
    <text evidence="5">The sequence shown here is derived from an EMBL/GenBank/DDBJ whole genome shotgun (WGS) entry which is preliminary data.</text>
</comment>
<dbReference type="PANTHER" id="PTHR34236">
    <property type="entry name" value="DIMETHYL SULFOXIDE REDUCTASE TRANSCRIPTIONAL ACTIVATOR"/>
    <property type="match status" value="1"/>
</dbReference>
<dbReference type="PANTHER" id="PTHR34236:SF1">
    <property type="entry name" value="DIMETHYL SULFOXIDE REDUCTASE TRANSCRIPTIONAL ACTIVATOR"/>
    <property type="match status" value="1"/>
</dbReference>
<proteinExistence type="predicted"/>
<evidence type="ECO:0000256" key="1">
    <source>
        <dbReference type="ARBA" id="ARBA00023015"/>
    </source>
</evidence>
<dbReference type="InterPro" id="IPR007050">
    <property type="entry name" value="HTH_bacterioopsin"/>
</dbReference>
<evidence type="ECO:0000313" key="6">
    <source>
        <dbReference type="Proteomes" id="UP001596417"/>
    </source>
</evidence>
<evidence type="ECO:0000256" key="2">
    <source>
        <dbReference type="ARBA" id="ARBA00023163"/>
    </source>
</evidence>
<protein>
    <submittedName>
        <fullName evidence="5">Helix-turn-helix domain-containing protein</fullName>
    </submittedName>
</protein>
<reference evidence="5 6" key="1">
    <citation type="journal article" date="2019" name="Int. J. Syst. Evol. Microbiol.">
        <title>The Global Catalogue of Microorganisms (GCM) 10K type strain sequencing project: providing services to taxonomists for standard genome sequencing and annotation.</title>
        <authorList>
            <consortium name="The Broad Institute Genomics Platform"/>
            <consortium name="The Broad Institute Genome Sequencing Center for Infectious Disease"/>
            <person name="Wu L."/>
            <person name="Ma J."/>
        </authorList>
    </citation>
    <scope>NUCLEOTIDE SEQUENCE [LARGE SCALE GENOMIC DNA]</scope>
    <source>
        <strain evidence="5 6">RDMS1</strain>
    </source>
</reference>